<name>A0A0U5G1Q9_ASPCI</name>
<dbReference type="EMBL" id="CDMC01000004">
    <property type="protein sequence ID" value="CEL04392.1"/>
    <property type="molecule type" value="Genomic_DNA"/>
</dbReference>
<evidence type="ECO:0008006" key="3">
    <source>
        <dbReference type="Google" id="ProtNLM"/>
    </source>
</evidence>
<accession>A0A0U5G1Q9</accession>
<dbReference type="OrthoDB" id="275936at2759"/>
<gene>
    <name evidence="1" type="ORF">ASPCAL05522</name>
</gene>
<proteinExistence type="predicted"/>
<keyword evidence="2" id="KW-1185">Reference proteome</keyword>
<dbReference type="InterPro" id="IPR038781">
    <property type="entry name" value="C365.16-ike"/>
</dbReference>
<dbReference type="STRING" id="454130.A0A0U5G1Q9"/>
<dbReference type="PANTHER" id="PTHR37845:SF1">
    <property type="entry name" value="SEQUENCE ORPHAN"/>
    <property type="match status" value="1"/>
</dbReference>
<dbReference type="GO" id="GO:0005739">
    <property type="term" value="C:mitochondrion"/>
    <property type="evidence" value="ECO:0007669"/>
    <property type="project" value="TreeGrafter"/>
</dbReference>
<dbReference type="Proteomes" id="UP000054771">
    <property type="component" value="Unassembled WGS sequence"/>
</dbReference>
<evidence type="ECO:0000313" key="1">
    <source>
        <dbReference type="EMBL" id="CEL04392.1"/>
    </source>
</evidence>
<dbReference type="OMA" id="IGCLTNM"/>
<protein>
    <recommendedName>
        <fullName evidence="3">Sequence orphan</fullName>
    </recommendedName>
</protein>
<organism evidence="1 2">
    <name type="scientific">Aspergillus calidoustus</name>
    <dbReference type="NCBI Taxonomy" id="454130"/>
    <lineage>
        <taxon>Eukaryota</taxon>
        <taxon>Fungi</taxon>
        <taxon>Dikarya</taxon>
        <taxon>Ascomycota</taxon>
        <taxon>Pezizomycotina</taxon>
        <taxon>Eurotiomycetes</taxon>
        <taxon>Eurotiomycetidae</taxon>
        <taxon>Eurotiales</taxon>
        <taxon>Aspergillaceae</taxon>
        <taxon>Aspergillus</taxon>
        <taxon>Aspergillus subgen. Nidulantes</taxon>
    </lineage>
</organism>
<sequence>MQHALTEHQSSNDVLRRLTGDICAATASATLVSPAVTTIDRAIVEQASLNQSLLRGLRNHTLAALQYPGRFVFSAPFRIIWTLYAATYTVANGTDTVGHALKVPATGMMTFLSTTLVNVPTAVWKDVRFAQIYGTSKAKVCEAAQKPLVQSRNLVRGSTAIFLLRDCVTIFGCFTLAPRLADAIPESNSLASHPNARTIVTQLTVPMLTQLVATPLHLLGLDLYMRQYSMPLADRLVQSQRYLASTMIVRCIRILPAFGFGGLANLELRSFFHRMFGVS</sequence>
<reference evidence="2" key="1">
    <citation type="journal article" date="2016" name="Genome Announc.">
        <title>Draft genome sequences of fungus Aspergillus calidoustus.</title>
        <authorList>
            <person name="Horn F."/>
            <person name="Linde J."/>
            <person name="Mattern D.J."/>
            <person name="Walther G."/>
            <person name="Guthke R."/>
            <person name="Scherlach K."/>
            <person name="Martin K."/>
            <person name="Brakhage A.A."/>
            <person name="Petzke L."/>
            <person name="Valiante V."/>
        </authorList>
    </citation>
    <scope>NUCLEOTIDE SEQUENCE [LARGE SCALE GENOMIC DNA]</scope>
    <source>
        <strain evidence="2">SF006504</strain>
    </source>
</reference>
<dbReference type="AlphaFoldDB" id="A0A0U5G1Q9"/>
<evidence type="ECO:0000313" key="2">
    <source>
        <dbReference type="Proteomes" id="UP000054771"/>
    </source>
</evidence>
<dbReference type="PANTHER" id="PTHR37845">
    <property type="entry name" value="SEQUENCE ORPHAN"/>
    <property type="match status" value="1"/>
</dbReference>